<evidence type="ECO:0000256" key="2">
    <source>
        <dbReference type="ARBA" id="ARBA00022679"/>
    </source>
</evidence>
<dbReference type="HOGENOM" id="CLU_037990_5_3_9"/>
<dbReference type="KEGG" id="pms:KNP414_06677"/>
<dbReference type="SUPFAM" id="SSF53335">
    <property type="entry name" value="S-adenosyl-L-methionine-dependent methyltransferases"/>
    <property type="match status" value="1"/>
</dbReference>
<dbReference type="Proteomes" id="UP000006620">
    <property type="component" value="Chromosome"/>
</dbReference>
<dbReference type="RefSeq" id="WP_013920340.1">
    <property type="nucleotide sequence ID" value="NC_015690.1"/>
</dbReference>
<proteinExistence type="predicted"/>
<sequence>MNKKAANIWNAGHYDEKIRYVSRLGQSLIGMLQPAAGERILDIGCGTGDLAWEIAKSGAHVTGVDSSEAMIVQAAAKYPALQFRCDDAQTFRLQAGEAPYDALFSNAALHWIRRPAEAAEAMALALRPGGRLVVEFGGCGNIAAIYRGIRTALAAAGIDAEERNPWYFPGIGEYASLLEAQGFNVRTAELYDRPTPLGDGERGLRNWLDAFAGMFFSGLSEPQKEAAYARCEEAVREELYRGGEYIADYRRLRITAVKR</sequence>
<dbReference type="AlphaFoldDB" id="F8F9Z8"/>
<dbReference type="PANTHER" id="PTHR43861:SF1">
    <property type="entry name" value="TRANS-ACONITATE 2-METHYLTRANSFERASE"/>
    <property type="match status" value="1"/>
</dbReference>
<dbReference type="GO" id="GO:0008168">
    <property type="term" value="F:methyltransferase activity"/>
    <property type="evidence" value="ECO:0007669"/>
    <property type="project" value="UniProtKB-KW"/>
</dbReference>
<dbReference type="Pfam" id="PF13649">
    <property type="entry name" value="Methyltransf_25"/>
    <property type="match status" value="1"/>
</dbReference>
<reference evidence="4 5" key="2">
    <citation type="journal article" date="2013" name="Genome Announc.">
        <title>Genome Sequence of Growth-Improving Paenibacillus mucilaginosus Strain KNP414.</title>
        <authorList>
            <person name="Lu J.J."/>
            <person name="Wang J.F."/>
            <person name="Hu X.F."/>
        </authorList>
    </citation>
    <scope>NUCLEOTIDE SEQUENCE [LARGE SCALE GENOMIC DNA]</scope>
    <source>
        <strain evidence="4 5">KNP414</strain>
    </source>
</reference>
<organism evidence="4 5">
    <name type="scientific">Paenibacillus mucilaginosus (strain KNP414)</name>
    <dbReference type="NCBI Taxonomy" id="1036673"/>
    <lineage>
        <taxon>Bacteria</taxon>
        <taxon>Bacillati</taxon>
        <taxon>Bacillota</taxon>
        <taxon>Bacilli</taxon>
        <taxon>Bacillales</taxon>
        <taxon>Paenibacillaceae</taxon>
        <taxon>Paenibacillus</taxon>
    </lineage>
</organism>
<dbReference type="EMBL" id="CP002869">
    <property type="protein sequence ID" value="AEI45196.1"/>
    <property type="molecule type" value="Genomic_DNA"/>
</dbReference>
<dbReference type="InterPro" id="IPR029063">
    <property type="entry name" value="SAM-dependent_MTases_sf"/>
</dbReference>
<protein>
    <submittedName>
        <fullName evidence="4">Methyltransferase type 12</fullName>
    </submittedName>
</protein>
<dbReference type="PANTHER" id="PTHR43861">
    <property type="entry name" value="TRANS-ACONITATE 2-METHYLTRANSFERASE-RELATED"/>
    <property type="match status" value="1"/>
</dbReference>
<evidence type="ECO:0000313" key="5">
    <source>
        <dbReference type="Proteomes" id="UP000006620"/>
    </source>
</evidence>
<keyword evidence="2 4" id="KW-0808">Transferase</keyword>
<dbReference type="InterPro" id="IPR041698">
    <property type="entry name" value="Methyltransf_25"/>
</dbReference>
<accession>F8F9Z8</accession>
<reference evidence="5" key="1">
    <citation type="submission" date="2011-06" db="EMBL/GenBank/DDBJ databases">
        <title>Complete genome sequence of Paenibacillus mucilaginosus KNP414.</title>
        <authorList>
            <person name="Wang J."/>
            <person name="Hu S."/>
            <person name="Hu X."/>
            <person name="Zhang B."/>
            <person name="Dong D."/>
            <person name="Zhang S."/>
            <person name="Zhao K."/>
            <person name="Wu D."/>
        </authorList>
    </citation>
    <scope>NUCLEOTIDE SEQUENCE [LARGE SCALE GENOMIC DNA]</scope>
    <source>
        <strain evidence="5">KNP414</strain>
    </source>
</reference>
<dbReference type="PATRIC" id="fig|1036673.3.peg.6225"/>
<gene>
    <name evidence="4" type="ordered locus">KNP414_06677</name>
</gene>
<dbReference type="CDD" id="cd02440">
    <property type="entry name" value="AdoMet_MTases"/>
    <property type="match status" value="1"/>
</dbReference>
<evidence type="ECO:0000256" key="1">
    <source>
        <dbReference type="ARBA" id="ARBA00022603"/>
    </source>
</evidence>
<dbReference type="Gene3D" id="3.40.50.150">
    <property type="entry name" value="Vaccinia Virus protein VP39"/>
    <property type="match status" value="1"/>
</dbReference>
<keyword evidence="1 4" id="KW-0489">Methyltransferase</keyword>
<evidence type="ECO:0000259" key="3">
    <source>
        <dbReference type="Pfam" id="PF13649"/>
    </source>
</evidence>
<name>F8F9Z8_PAEMK</name>
<evidence type="ECO:0000313" key="4">
    <source>
        <dbReference type="EMBL" id="AEI45196.1"/>
    </source>
</evidence>
<dbReference type="GO" id="GO:0032259">
    <property type="term" value="P:methylation"/>
    <property type="evidence" value="ECO:0007669"/>
    <property type="project" value="UniProtKB-KW"/>
</dbReference>
<feature type="domain" description="Methyltransferase" evidence="3">
    <location>
        <begin position="40"/>
        <end position="130"/>
    </location>
</feature>